<sequence length="143" mass="15694">MNADPLVRTAAELVSPDRGILAADESNSTIANRFDDIDTESSLDNRRAYRELLFTTPDMERYVSGVILYDETLRQEAADGTPFVQLLASKGVQAGIKVDQGPQPLAGYPGEMVTEGLTGLRERLKEYADLGASFAKWRAVIEI</sequence>
<organism evidence="6">
    <name type="scientific">marine metagenome</name>
    <dbReference type="NCBI Taxonomy" id="408172"/>
    <lineage>
        <taxon>unclassified sequences</taxon>
        <taxon>metagenomes</taxon>
        <taxon>ecological metagenomes</taxon>
    </lineage>
</organism>
<evidence type="ECO:0000256" key="5">
    <source>
        <dbReference type="ARBA" id="ARBA00023239"/>
    </source>
</evidence>
<dbReference type="PANTHER" id="PTHR11627">
    <property type="entry name" value="FRUCTOSE-BISPHOSPHATE ALDOLASE"/>
    <property type="match status" value="1"/>
</dbReference>
<comment type="similarity">
    <text evidence="2">Belongs to the class I fructose-bisphosphate aldolase family.</text>
</comment>
<dbReference type="Gene3D" id="3.20.20.70">
    <property type="entry name" value="Aldolase class I"/>
    <property type="match status" value="1"/>
</dbReference>
<dbReference type="GO" id="GO:0004332">
    <property type="term" value="F:fructose-bisphosphate aldolase activity"/>
    <property type="evidence" value="ECO:0007669"/>
    <property type="project" value="UniProtKB-EC"/>
</dbReference>
<keyword evidence="4" id="KW-0324">Glycolysis</keyword>
<accession>A0A382SK98</accession>
<gene>
    <name evidence="6" type="ORF">METZ01_LOCUS363130</name>
</gene>
<proteinExistence type="inferred from homology"/>
<dbReference type="GO" id="GO:0006096">
    <property type="term" value="P:glycolytic process"/>
    <property type="evidence" value="ECO:0007669"/>
    <property type="project" value="UniProtKB-UniPathway"/>
</dbReference>
<keyword evidence="5" id="KW-0456">Lyase</keyword>
<evidence type="ECO:0000256" key="4">
    <source>
        <dbReference type="ARBA" id="ARBA00023152"/>
    </source>
</evidence>
<dbReference type="EMBL" id="UINC01129708">
    <property type="protein sequence ID" value="SVD10276.1"/>
    <property type="molecule type" value="Genomic_DNA"/>
</dbReference>
<comment type="pathway">
    <text evidence="1">Carbohydrate degradation; glycolysis; D-glyceraldehyde 3-phosphate and glycerone phosphate from D-glucose: step 4/4.</text>
</comment>
<feature type="non-terminal residue" evidence="6">
    <location>
        <position position="143"/>
    </location>
</feature>
<evidence type="ECO:0000256" key="1">
    <source>
        <dbReference type="ARBA" id="ARBA00004714"/>
    </source>
</evidence>
<evidence type="ECO:0000256" key="3">
    <source>
        <dbReference type="ARBA" id="ARBA00013068"/>
    </source>
</evidence>
<reference evidence="6" key="1">
    <citation type="submission" date="2018-05" db="EMBL/GenBank/DDBJ databases">
        <authorList>
            <person name="Lanie J.A."/>
            <person name="Ng W.-L."/>
            <person name="Kazmierczak K.M."/>
            <person name="Andrzejewski T.M."/>
            <person name="Davidsen T.M."/>
            <person name="Wayne K.J."/>
            <person name="Tettelin H."/>
            <person name="Glass J.I."/>
            <person name="Rusch D."/>
            <person name="Podicherti R."/>
            <person name="Tsui H.-C.T."/>
            <person name="Winkler M.E."/>
        </authorList>
    </citation>
    <scope>NUCLEOTIDE SEQUENCE</scope>
</reference>
<dbReference type="InterPro" id="IPR000741">
    <property type="entry name" value="FBA_I"/>
</dbReference>
<evidence type="ECO:0000256" key="2">
    <source>
        <dbReference type="ARBA" id="ARBA00010387"/>
    </source>
</evidence>
<dbReference type="InterPro" id="IPR013785">
    <property type="entry name" value="Aldolase_TIM"/>
</dbReference>
<dbReference type="UniPathway" id="UPA00109">
    <property type="reaction ID" value="UER00183"/>
</dbReference>
<dbReference type="Pfam" id="PF00274">
    <property type="entry name" value="Glycolytic"/>
    <property type="match status" value="1"/>
</dbReference>
<protein>
    <recommendedName>
        <fullName evidence="3">fructose-bisphosphate aldolase</fullName>
        <ecNumber evidence="3">4.1.2.13</ecNumber>
    </recommendedName>
</protein>
<dbReference type="AlphaFoldDB" id="A0A382SK98"/>
<evidence type="ECO:0000313" key="6">
    <source>
        <dbReference type="EMBL" id="SVD10276.1"/>
    </source>
</evidence>
<name>A0A382SK98_9ZZZZ</name>
<dbReference type="EC" id="4.1.2.13" evidence="3"/>
<dbReference type="SUPFAM" id="SSF51569">
    <property type="entry name" value="Aldolase"/>
    <property type="match status" value="1"/>
</dbReference>